<reference evidence="2 3" key="1">
    <citation type="submission" date="2016-06" db="EMBL/GenBank/DDBJ databases">
        <authorList>
            <person name="Olsen C.W."/>
            <person name="Carey S."/>
            <person name="Hinshaw L."/>
            <person name="Karasin A.I."/>
        </authorList>
    </citation>
    <scope>NUCLEOTIDE SEQUENCE [LARGE SCALE GENOMIC DNA]</scope>
    <source>
        <strain evidence="2 3">LZ-22</strain>
    </source>
</reference>
<sequence length="203" mass="20825">MKKLLPALVVIGALTLAGCSAADQAAAPAPSVTSATTSAPDTSDAAVQGVLATAALQGKDTAQVIAALETSTDDKQSGPAGSVRYDQLVLSTADAKVAMPIPADKFYLSVAPYVNRTHDCYYHSLATCQGELANTTVHVTITDAAGATLVDEDTTLHANGFAGFWLPRDIQGTLTVTYDGKQATTPIATGKDDPTCLTTLKLA</sequence>
<proteinExistence type="predicted"/>
<keyword evidence="1" id="KW-0732">Signal</keyword>
<accession>A0A1G6HH90</accession>
<dbReference type="Pfam" id="PF21172">
    <property type="entry name" value="CueP"/>
    <property type="match status" value="1"/>
</dbReference>
<evidence type="ECO:0000313" key="2">
    <source>
        <dbReference type="EMBL" id="SDB92806.1"/>
    </source>
</evidence>
<dbReference type="Proteomes" id="UP000199086">
    <property type="component" value="Unassembled WGS sequence"/>
</dbReference>
<protein>
    <submittedName>
        <fullName evidence="2">Uncharacterized protein</fullName>
    </submittedName>
</protein>
<feature type="signal peptide" evidence="1">
    <location>
        <begin position="1"/>
        <end position="25"/>
    </location>
</feature>
<evidence type="ECO:0000256" key="1">
    <source>
        <dbReference type="SAM" id="SignalP"/>
    </source>
</evidence>
<name>A0A1G6HH90_9ACTN</name>
<dbReference type="AlphaFoldDB" id="A0A1G6HH90"/>
<dbReference type="Gene3D" id="2.60.40.3700">
    <property type="match status" value="1"/>
</dbReference>
<feature type="chain" id="PRO_5038904568" evidence="1">
    <location>
        <begin position="26"/>
        <end position="203"/>
    </location>
</feature>
<dbReference type="InterPro" id="IPR047808">
    <property type="entry name" value="CueP-like"/>
</dbReference>
<organism evidence="2 3">
    <name type="scientific">Raineyella antarctica</name>
    <dbReference type="NCBI Taxonomy" id="1577474"/>
    <lineage>
        <taxon>Bacteria</taxon>
        <taxon>Bacillati</taxon>
        <taxon>Actinomycetota</taxon>
        <taxon>Actinomycetes</taxon>
        <taxon>Propionibacteriales</taxon>
        <taxon>Propionibacteriaceae</taxon>
        <taxon>Raineyella</taxon>
    </lineage>
</organism>
<gene>
    <name evidence="2" type="ORF">GA0111570_10974</name>
</gene>
<dbReference type="PROSITE" id="PS51257">
    <property type="entry name" value="PROKAR_LIPOPROTEIN"/>
    <property type="match status" value="1"/>
</dbReference>
<dbReference type="STRING" id="1577474.GA0111570_10974"/>
<dbReference type="EMBL" id="FMYF01000009">
    <property type="protein sequence ID" value="SDB92806.1"/>
    <property type="molecule type" value="Genomic_DNA"/>
</dbReference>
<evidence type="ECO:0000313" key="3">
    <source>
        <dbReference type="Proteomes" id="UP000199086"/>
    </source>
</evidence>
<dbReference type="RefSeq" id="WP_092612075.1">
    <property type="nucleotide sequence ID" value="NZ_FMYF01000009.1"/>
</dbReference>
<keyword evidence="3" id="KW-1185">Reference proteome</keyword>
<dbReference type="OrthoDB" id="73040at2"/>
<dbReference type="NCBIfam" id="NF038094">
    <property type="entry name" value="CueP_fam"/>
    <property type="match status" value="1"/>
</dbReference>